<feature type="domain" description="Transposase IS4-like" evidence="1">
    <location>
        <begin position="110"/>
        <end position="272"/>
    </location>
</feature>
<reference evidence="3" key="1">
    <citation type="journal article" date="2019" name="Int. J. Syst. Evol. Microbiol.">
        <title>The Global Catalogue of Microorganisms (GCM) 10K type strain sequencing project: providing services to taxonomists for standard genome sequencing and annotation.</title>
        <authorList>
            <consortium name="The Broad Institute Genomics Platform"/>
            <consortium name="The Broad Institute Genome Sequencing Center for Infectious Disease"/>
            <person name="Wu L."/>
            <person name="Ma J."/>
        </authorList>
    </citation>
    <scope>NUCLEOTIDE SEQUENCE [LARGE SCALE GENOMIC DNA]</scope>
    <source>
        <strain evidence="3">JCM 31486</strain>
    </source>
</reference>
<evidence type="ECO:0000313" key="2">
    <source>
        <dbReference type="EMBL" id="MFD1044317.1"/>
    </source>
</evidence>
<dbReference type="InterPro" id="IPR002559">
    <property type="entry name" value="Transposase_11"/>
</dbReference>
<protein>
    <submittedName>
        <fullName evidence="2">IS982 family transposase</fullName>
    </submittedName>
</protein>
<gene>
    <name evidence="2" type="ORF">ACFQ1S_01255</name>
</gene>
<dbReference type="Pfam" id="PF01609">
    <property type="entry name" value="DDE_Tnp_1"/>
    <property type="match status" value="1"/>
</dbReference>
<evidence type="ECO:0000259" key="1">
    <source>
        <dbReference type="Pfam" id="PF01609"/>
    </source>
</evidence>
<dbReference type="Proteomes" id="UP001597045">
    <property type="component" value="Unassembled WGS sequence"/>
</dbReference>
<comment type="caution">
    <text evidence="2">The sequence shown here is derived from an EMBL/GenBank/DDBJ whole genome shotgun (WGS) entry which is preliminary data.</text>
</comment>
<keyword evidence="3" id="KW-1185">Reference proteome</keyword>
<name>A0ABW3M346_9PSEU</name>
<dbReference type="NCBIfam" id="NF033520">
    <property type="entry name" value="transpos_IS982"/>
    <property type="match status" value="1"/>
</dbReference>
<dbReference type="EMBL" id="JBHTIS010000033">
    <property type="protein sequence ID" value="MFD1044317.1"/>
    <property type="molecule type" value="Genomic_DNA"/>
</dbReference>
<sequence>MTKNLNTLLTALYVLVDDCVVPPRTGRGHRPQLTDSELICLAVAQIMLGYHNERRWVRHVHASPELLGMFPDMLGQAGYHRRLKAARPLLCKTIVTLAACCPSWFDDMWITDATPVPCGMSRETVKRSDLAGYANYGYCASHSRWYWGLKLYLVCAGDGMPIMWCLADPKIGEREVLAALLDNNHHLIRNGQILLADKGFSGKPFKKLTESKGIRLLRPDRKDETYRNGNLGGVRQWIESVNQTLKGQLDLERHGGRTPAGVFTRVAQRLLAMAAGIWHNWETGVTSKRSLTAFDH</sequence>
<proteinExistence type="predicted"/>
<evidence type="ECO:0000313" key="3">
    <source>
        <dbReference type="Proteomes" id="UP001597045"/>
    </source>
</evidence>
<accession>A0ABW3M346</accession>
<organism evidence="2 3">
    <name type="scientific">Kibdelosporangium lantanae</name>
    <dbReference type="NCBI Taxonomy" id="1497396"/>
    <lineage>
        <taxon>Bacteria</taxon>
        <taxon>Bacillati</taxon>
        <taxon>Actinomycetota</taxon>
        <taxon>Actinomycetes</taxon>
        <taxon>Pseudonocardiales</taxon>
        <taxon>Pseudonocardiaceae</taxon>
        <taxon>Kibdelosporangium</taxon>
    </lineage>
</organism>